<dbReference type="InterPro" id="IPR003715">
    <property type="entry name" value="Poly_export_N"/>
</dbReference>
<evidence type="ECO:0000313" key="4">
    <source>
        <dbReference type="EMBL" id="TMM50429.1"/>
    </source>
</evidence>
<dbReference type="GO" id="GO:0015159">
    <property type="term" value="F:polysaccharide transmembrane transporter activity"/>
    <property type="evidence" value="ECO:0007669"/>
    <property type="project" value="InterPro"/>
</dbReference>
<protein>
    <submittedName>
        <fullName evidence="4">Polysaccharide export protein</fullName>
    </submittedName>
</protein>
<proteinExistence type="predicted"/>
<dbReference type="EMBL" id="VCAO01000001">
    <property type="protein sequence ID" value="TMM50429.1"/>
    <property type="molecule type" value="Genomic_DNA"/>
</dbReference>
<dbReference type="PROSITE" id="PS51257">
    <property type="entry name" value="PROKAR_LIPOPROTEIN"/>
    <property type="match status" value="1"/>
</dbReference>
<feature type="domain" description="Polysaccharide export protein N-terminal" evidence="3">
    <location>
        <begin position="54"/>
        <end position="127"/>
    </location>
</feature>
<sequence>MTGIRSTTRLMRGAMLLSSLALLGACQSRLNPVVPAGEAGYTAIAVDPATLPVPRYALGAGDVISVRVFDEAALSVDEIVVDNAGVISLPLIGDVRVAGRTASELSRDIEAAYAAAYLRDPRVSVLVKKGRVQTIAVEGEVEIPGVFPYVQGQTLLTALALARSPTETASLDQIMIFRTAGGERVAGRFDLQAIRGGRMPDVALLPGDTIVVGYSSVRGLFVDAIRAIPVLGVFRPYP</sequence>
<dbReference type="AlphaFoldDB" id="A0A5S3PA93"/>
<keyword evidence="1 2" id="KW-0732">Signal</keyword>
<name>A0A5S3PA93_9SPHN</name>
<organism evidence="4 5">
    <name type="scientific">Qipengyuania marisflavi</name>
    <dbReference type="NCBI Taxonomy" id="2486356"/>
    <lineage>
        <taxon>Bacteria</taxon>
        <taxon>Pseudomonadati</taxon>
        <taxon>Pseudomonadota</taxon>
        <taxon>Alphaproteobacteria</taxon>
        <taxon>Sphingomonadales</taxon>
        <taxon>Erythrobacteraceae</taxon>
        <taxon>Qipengyuania</taxon>
    </lineage>
</organism>
<feature type="chain" id="PRO_5024284260" evidence="2">
    <location>
        <begin position="25"/>
        <end position="238"/>
    </location>
</feature>
<dbReference type="OrthoDB" id="8410640at2"/>
<reference evidence="4 5" key="1">
    <citation type="submission" date="2019-05" db="EMBL/GenBank/DDBJ databases">
        <title>Erythrobacter marisflavi sp. nov., isolated from isolated from water of an estuary environment.</title>
        <authorList>
            <person name="Yoon J.-H."/>
        </authorList>
    </citation>
    <scope>NUCLEOTIDE SEQUENCE [LARGE SCALE GENOMIC DNA]</scope>
    <source>
        <strain evidence="4 5">KEM-5</strain>
    </source>
</reference>
<evidence type="ECO:0000313" key="5">
    <source>
        <dbReference type="Proteomes" id="UP000309668"/>
    </source>
</evidence>
<keyword evidence="5" id="KW-1185">Reference proteome</keyword>
<evidence type="ECO:0000256" key="2">
    <source>
        <dbReference type="SAM" id="SignalP"/>
    </source>
</evidence>
<dbReference type="Proteomes" id="UP000309668">
    <property type="component" value="Unassembled WGS sequence"/>
</dbReference>
<accession>A0A5S3PA93</accession>
<evidence type="ECO:0000259" key="3">
    <source>
        <dbReference type="Pfam" id="PF02563"/>
    </source>
</evidence>
<feature type="signal peptide" evidence="2">
    <location>
        <begin position="1"/>
        <end position="24"/>
    </location>
</feature>
<evidence type="ECO:0000256" key="1">
    <source>
        <dbReference type="ARBA" id="ARBA00022729"/>
    </source>
</evidence>
<dbReference type="InterPro" id="IPR049712">
    <property type="entry name" value="Poly_export"/>
</dbReference>
<dbReference type="Pfam" id="PF02563">
    <property type="entry name" value="Poly_export"/>
    <property type="match status" value="1"/>
</dbReference>
<dbReference type="PANTHER" id="PTHR33619">
    <property type="entry name" value="POLYSACCHARIDE EXPORT PROTEIN GFCE-RELATED"/>
    <property type="match status" value="1"/>
</dbReference>
<dbReference type="Gene3D" id="3.30.1950.10">
    <property type="entry name" value="wza like domain"/>
    <property type="match status" value="1"/>
</dbReference>
<dbReference type="PANTHER" id="PTHR33619:SF3">
    <property type="entry name" value="POLYSACCHARIDE EXPORT PROTEIN GFCE-RELATED"/>
    <property type="match status" value="1"/>
</dbReference>
<comment type="caution">
    <text evidence="4">The sequence shown here is derived from an EMBL/GenBank/DDBJ whole genome shotgun (WGS) entry which is preliminary data.</text>
</comment>
<gene>
    <name evidence="4" type="ORF">FEV51_04480</name>
</gene>